<feature type="domain" description="Nitroreductase" evidence="6">
    <location>
        <begin position="7"/>
        <end position="197"/>
    </location>
</feature>
<evidence type="ECO:0000256" key="4">
    <source>
        <dbReference type="ARBA" id="ARBA00022643"/>
    </source>
</evidence>
<dbReference type="Gene3D" id="3.40.109.10">
    <property type="entry name" value="NADH Oxidase"/>
    <property type="match status" value="1"/>
</dbReference>
<organism evidence="7 8">
    <name type="scientific">Candidatus Phycosocius bacilliformis</name>
    <dbReference type="NCBI Taxonomy" id="1445552"/>
    <lineage>
        <taxon>Bacteria</taxon>
        <taxon>Pseudomonadati</taxon>
        <taxon>Pseudomonadota</taxon>
        <taxon>Alphaproteobacteria</taxon>
        <taxon>Caulobacterales</taxon>
        <taxon>Caulobacterales incertae sedis</taxon>
        <taxon>Candidatus Phycosocius</taxon>
    </lineage>
</organism>
<dbReference type="InterPro" id="IPR000415">
    <property type="entry name" value="Nitroreductase-like"/>
</dbReference>
<evidence type="ECO:0000313" key="8">
    <source>
        <dbReference type="Proteomes" id="UP000245086"/>
    </source>
</evidence>
<keyword evidence="4" id="KW-0288">FMN</keyword>
<dbReference type="EMBL" id="BFBR01000005">
    <property type="protein sequence ID" value="GBF58134.1"/>
    <property type="molecule type" value="Genomic_DNA"/>
</dbReference>
<comment type="similarity">
    <text evidence="2">Belongs to the nitroreductase family.</text>
</comment>
<dbReference type="PANTHER" id="PTHR43673:SF2">
    <property type="entry name" value="NITROREDUCTASE"/>
    <property type="match status" value="1"/>
</dbReference>
<dbReference type="PANTHER" id="PTHR43673">
    <property type="entry name" value="NAD(P)H NITROREDUCTASE YDGI-RELATED"/>
    <property type="match status" value="1"/>
</dbReference>
<proteinExistence type="inferred from homology"/>
<dbReference type="OrthoDB" id="9802510at2"/>
<name>A0A2P2EAP7_9PROT</name>
<evidence type="ECO:0000313" key="7">
    <source>
        <dbReference type="EMBL" id="GBF58134.1"/>
    </source>
</evidence>
<accession>A0A2P2EAP7</accession>
<keyword evidence="5" id="KW-0560">Oxidoreductase</keyword>
<dbReference type="SUPFAM" id="SSF55469">
    <property type="entry name" value="FMN-dependent nitroreductase-like"/>
    <property type="match status" value="1"/>
</dbReference>
<dbReference type="Pfam" id="PF00881">
    <property type="entry name" value="Nitroreductase"/>
    <property type="match status" value="1"/>
</dbReference>
<gene>
    <name evidence="7" type="primary">nfnB_1</name>
    <name evidence="7" type="ORF">PbB2_01805</name>
</gene>
<dbReference type="CDD" id="cd02136">
    <property type="entry name" value="PnbA_NfnB-like"/>
    <property type="match status" value="1"/>
</dbReference>
<evidence type="ECO:0000256" key="1">
    <source>
        <dbReference type="ARBA" id="ARBA00001917"/>
    </source>
</evidence>
<reference evidence="7 8" key="1">
    <citation type="journal article" date="2018" name="Genome Announc.">
        <title>Draft Genome Sequence of "Candidatus Phycosocius bacilliformis," an Alphaproteobacterial Ectosymbiont of the Hydrocarbon-Producing Green Alga Botryococcus braunii.</title>
        <authorList>
            <person name="Tanabe Y."/>
            <person name="Yamaguchi H."/>
            <person name="Watanabe M.M."/>
        </authorList>
    </citation>
    <scope>NUCLEOTIDE SEQUENCE [LARGE SCALE GENOMIC DNA]</scope>
    <source>
        <strain evidence="7 8">BOTRYCO-2</strain>
    </source>
</reference>
<sequence length="226" mass="25151">MNVETAVKQRKSVRAFKPDPVALDEVRAILDIARAAPSGGNLQPWKMIVVSGAERDAVVALAQKALNENPRGEAGEFPIYPAEVKEPHRSRRYKVGEDMYQILGIPREDKLGRLGQMSRNYQFFGAPVGIFFVIDRSMGHGQWAHVGMLMQTICLVAEARGLATCMQEAWAMVRQSLARHFELPDHEVIYCGLALGYEDKSAPINQLQTERAPLDEIAIFKGFEAA</sequence>
<dbReference type="InterPro" id="IPR029479">
    <property type="entry name" value="Nitroreductase"/>
</dbReference>
<evidence type="ECO:0000256" key="3">
    <source>
        <dbReference type="ARBA" id="ARBA00022630"/>
    </source>
</evidence>
<evidence type="ECO:0000256" key="5">
    <source>
        <dbReference type="ARBA" id="ARBA00023002"/>
    </source>
</evidence>
<comment type="cofactor">
    <cofactor evidence="1">
        <name>FMN</name>
        <dbReference type="ChEBI" id="CHEBI:58210"/>
    </cofactor>
</comment>
<evidence type="ECO:0000256" key="2">
    <source>
        <dbReference type="ARBA" id="ARBA00007118"/>
    </source>
</evidence>
<comment type="caution">
    <text evidence="7">The sequence shown here is derived from an EMBL/GenBank/DDBJ whole genome shotgun (WGS) entry which is preliminary data.</text>
</comment>
<evidence type="ECO:0000259" key="6">
    <source>
        <dbReference type="Pfam" id="PF00881"/>
    </source>
</evidence>
<keyword evidence="8" id="KW-1185">Reference proteome</keyword>
<keyword evidence="3" id="KW-0285">Flavoprotein</keyword>
<dbReference type="AlphaFoldDB" id="A0A2P2EAP7"/>
<dbReference type="Proteomes" id="UP000245086">
    <property type="component" value="Unassembled WGS sequence"/>
</dbReference>
<dbReference type="GO" id="GO:0016491">
    <property type="term" value="F:oxidoreductase activity"/>
    <property type="evidence" value="ECO:0007669"/>
    <property type="project" value="UniProtKB-KW"/>
</dbReference>
<protein>
    <submittedName>
        <fullName evidence="7">Nitroreductase NfnB</fullName>
    </submittedName>
</protein>
<dbReference type="RefSeq" id="WP_108985002.1">
    <property type="nucleotide sequence ID" value="NZ_BFBR01000005.1"/>
</dbReference>